<evidence type="ECO:0000256" key="4">
    <source>
        <dbReference type="ARBA" id="ARBA00022777"/>
    </source>
</evidence>
<evidence type="ECO:0000256" key="2">
    <source>
        <dbReference type="ARBA" id="ARBA00022679"/>
    </source>
</evidence>
<evidence type="ECO:0000313" key="8">
    <source>
        <dbReference type="EMBL" id="AIF14042.1"/>
    </source>
</evidence>
<dbReference type="InterPro" id="IPR003661">
    <property type="entry name" value="HisK_dim/P_dom"/>
</dbReference>
<dbReference type="PROSITE" id="PS50109">
    <property type="entry name" value="HIS_KIN"/>
    <property type="match status" value="1"/>
</dbReference>
<sequence>MNCPTQPLWKTGVAIWMNYLPPRKLWIISSLSWIRNAAMGELSPDEIIRKLDSEVSEINANLMDTVKARTKSLTNRIQQANEETESIARFPEENPHSVIRASSTGKIIFANKSATETILASLKVKIGEQAPAGLCADINEVVEKEDYIVKEHVISGRIYSCTFVPVSEHDYVNIYGVDVTDRQKEIESLARFPDENPHSVFRISEDGTVLFANAPAREKILSGLGVDIGGRVPDEIMEFVSGVFETGKFMDMDHTIDGRIYACTCVPVTKHSYVNVYGVDITEKIKAQEEVEQTNQDLIQAEKMSSLGVVISGIAHEIRNPLQVVMAMSESIAEDDDLERMRDDAKDIIDASKRMAKIVSDLSSHARDARTLGTSTVYLNEVTDKSLDLSRHTRNLNKVKIVKQYDGKPVTIGSTSELTQIITNFINNGVDAMGAVGTITLATGVDNGTCYISVTDTGTGMDEETQKKIFDPFFTTKDAGKGTGLGLHIVNKIVTKHKAELKLESTLGKGSTFTVVFPKKP</sequence>
<dbReference type="EC" id="2.7.13.3" evidence="8"/>
<dbReference type="Pfam" id="PF00512">
    <property type="entry name" value="HisKA"/>
    <property type="match status" value="1"/>
</dbReference>
<dbReference type="PANTHER" id="PTHR43065">
    <property type="entry name" value="SENSOR HISTIDINE KINASE"/>
    <property type="match status" value="1"/>
</dbReference>
<keyword evidence="4 8" id="KW-0418">Kinase</keyword>
<dbReference type="SUPFAM" id="SSF47384">
    <property type="entry name" value="Homodimeric domain of signal transducing histidine kinase"/>
    <property type="match status" value="1"/>
</dbReference>
<dbReference type="InterPro" id="IPR003594">
    <property type="entry name" value="HATPase_dom"/>
</dbReference>
<dbReference type="Gene3D" id="1.10.287.130">
    <property type="match status" value="1"/>
</dbReference>
<keyword evidence="3" id="KW-0547">Nucleotide-binding</keyword>
<dbReference type="SMART" id="SM00388">
    <property type="entry name" value="HisKA"/>
    <property type="match status" value="1"/>
</dbReference>
<evidence type="ECO:0000256" key="5">
    <source>
        <dbReference type="ARBA" id="ARBA00022840"/>
    </source>
</evidence>
<evidence type="ECO:0000259" key="7">
    <source>
        <dbReference type="PROSITE" id="PS50109"/>
    </source>
</evidence>
<organism evidence="8">
    <name type="scientific">uncultured marine group II/III euryarchaeote KM3_65_G10</name>
    <dbReference type="NCBI Taxonomy" id="1456480"/>
    <lineage>
        <taxon>Archaea</taxon>
        <taxon>Methanobacteriati</taxon>
        <taxon>Methanobacteriota</taxon>
        <taxon>environmental samples</taxon>
    </lineage>
</organism>
<keyword evidence="1" id="KW-0597">Phosphoprotein</keyword>
<accession>A0A075HHV8</accession>
<dbReference type="InterPro" id="IPR036890">
    <property type="entry name" value="HATPase_C_sf"/>
</dbReference>
<dbReference type="CDD" id="cd00082">
    <property type="entry name" value="HisKA"/>
    <property type="match status" value="1"/>
</dbReference>
<name>A0A075HHV8_9EURY</name>
<dbReference type="Gene3D" id="3.30.565.10">
    <property type="entry name" value="Histidine kinase-like ATPase, C-terminal domain"/>
    <property type="match status" value="1"/>
</dbReference>
<dbReference type="InterPro" id="IPR036097">
    <property type="entry name" value="HisK_dim/P_sf"/>
</dbReference>
<evidence type="ECO:0000256" key="3">
    <source>
        <dbReference type="ARBA" id="ARBA00022741"/>
    </source>
</evidence>
<keyword evidence="5" id="KW-0067">ATP-binding</keyword>
<dbReference type="InterPro" id="IPR005467">
    <property type="entry name" value="His_kinase_dom"/>
</dbReference>
<dbReference type="GO" id="GO:0000155">
    <property type="term" value="F:phosphorelay sensor kinase activity"/>
    <property type="evidence" value="ECO:0007669"/>
    <property type="project" value="InterPro"/>
</dbReference>
<dbReference type="PRINTS" id="PR00344">
    <property type="entry name" value="BCTRLSENSOR"/>
</dbReference>
<dbReference type="SUPFAM" id="SSF55874">
    <property type="entry name" value="ATPase domain of HSP90 chaperone/DNA topoisomerase II/histidine kinase"/>
    <property type="match status" value="1"/>
</dbReference>
<proteinExistence type="predicted"/>
<dbReference type="InterPro" id="IPR004358">
    <property type="entry name" value="Sig_transdc_His_kin-like_C"/>
</dbReference>
<dbReference type="SMART" id="SM00387">
    <property type="entry name" value="HATPase_c"/>
    <property type="match status" value="1"/>
</dbReference>
<keyword evidence="6" id="KW-0902">Two-component regulatory system</keyword>
<dbReference type="PANTHER" id="PTHR43065:SF10">
    <property type="entry name" value="PEROXIDE STRESS-ACTIVATED HISTIDINE KINASE MAK3"/>
    <property type="match status" value="1"/>
</dbReference>
<evidence type="ECO:0000256" key="1">
    <source>
        <dbReference type="ARBA" id="ARBA00022553"/>
    </source>
</evidence>
<protein>
    <submittedName>
        <fullName evidence="8">Signal transduction histidine kinase</fullName>
        <ecNumber evidence="8">2.7.13.3</ecNumber>
    </submittedName>
</protein>
<dbReference type="Pfam" id="PF02518">
    <property type="entry name" value="HATPase_c"/>
    <property type="match status" value="1"/>
</dbReference>
<evidence type="ECO:0000256" key="6">
    <source>
        <dbReference type="ARBA" id="ARBA00023012"/>
    </source>
</evidence>
<feature type="domain" description="Histidine kinase" evidence="7">
    <location>
        <begin position="313"/>
        <end position="521"/>
    </location>
</feature>
<dbReference type="AlphaFoldDB" id="A0A075HHV8"/>
<keyword evidence="2 8" id="KW-0808">Transferase</keyword>
<dbReference type="EMBL" id="KF900990">
    <property type="protein sequence ID" value="AIF14042.1"/>
    <property type="molecule type" value="Genomic_DNA"/>
</dbReference>
<dbReference type="GO" id="GO:0005524">
    <property type="term" value="F:ATP binding"/>
    <property type="evidence" value="ECO:0007669"/>
    <property type="project" value="UniProtKB-KW"/>
</dbReference>
<reference evidence="8" key="1">
    <citation type="journal article" date="2014" name="Genome Biol. Evol.">
        <title>Pangenome evidence for extensive interdomain horizontal transfer affecting lineage core and shell genes in uncultured planktonic thaumarchaeota and euryarchaeota.</title>
        <authorList>
            <person name="Deschamps P."/>
            <person name="Zivanovic Y."/>
            <person name="Moreira D."/>
            <person name="Rodriguez-Valera F."/>
            <person name="Lopez-Garcia P."/>
        </authorList>
    </citation>
    <scope>NUCLEOTIDE SEQUENCE</scope>
</reference>